<evidence type="ECO:0000313" key="5">
    <source>
        <dbReference type="Proteomes" id="UP000460221"/>
    </source>
</evidence>
<sequence length="427" mass="44908">MQITAAEARVLAAIDEQWIVDALVAEVRVPSVTGTAAESELQHRQAAELAALGMDVDLWSIDVEQTRRHPDFPGDETDRTEAYGVVATTGQGEPALVLQHHVDVVPIGDPGKWEHAPFDARIGGTTGGDVLHGRGACDMKAGAVANMAAVRALLTSGVRLERPLAVHSVISEEDGGLGAFATLIRGHRGAAAVISEPTSGRLVTANAGALTFELRCPGRAAHGSTRLEGVNAFDAFLPVHRALAQLEAARNTAPDPRFADNPLPYPISIGRVRTGDWASSVPDLLIAEGRYGVRIGEDPADARREFEQAIAAVCAADPWLADHPVVISWPGGQFASGAIDDDHEFVRAVADAAADVSGGVRPPTAAAPYGSDLRLYTGLGGIPTLHWGPGDARFAHAPREQVQLDEVFMVARGLALLAVRSCSHPTS</sequence>
<dbReference type="InterPro" id="IPR002933">
    <property type="entry name" value="Peptidase_M20"/>
</dbReference>
<dbReference type="Gene3D" id="3.40.630.10">
    <property type="entry name" value="Zn peptidases"/>
    <property type="match status" value="1"/>
</dbReference>
<evidence type="ECO:0000313" key="4">
    <source>
        <dbReference type="EMBL" id="MTD15265.1"/>
    </source>
</evidence>
<dbReference type="RefSeq" id="WP_154769213.1">
    <property type="nucleotide sequence ID" value="NZ_WLYK01000005.1"/>
</dbReference>
<dbReference type="Gene3D" id="3.30.70.360">
    <property type="match status" value="1"/>
</dbReference>
<dbReference type="Pfam" id="PF07687">
    <property type="entry name" value="M20_dimer"/>
    <property type="match status" value="1"/>
</dbReference>
<dbReference type="SUPFAM" id="SSF53187">
    <property type="entry name" value="Zn-dependent exopeptidases"/>
    <property type="match status" value="1"/>
</dbReference>
<keyword evidence="5" id="KW-1185">Reference proteome</keyword>
<dbReference type="Pfam" id="PF01546">
    <property type="entry name" value="Peptidase_M20"/>
    <property type="match status" value="1"/>
</dbReference>
<feature type="domain" description="Peptidase M20 dimerisation" evidence="3">
    <location>
        <begin position="205"/>
        <end position="315"/>
    </location>
</feature>
<reference evidence="4 5" key="1">
    <citation type="submission" date="2019-11" db="EMBL/GenBank/DDBJ databases">
        <authorList>
            <person name="Jiang L.-Q."/>
        </authorList>
    </citation>
    <scope>NUCLEOTIDE SEQUENCE [LARGE SCALE GENOMIC DNA]</scope>
    <source>
        <strain evidence="4 5">YIM 132087</strain>
    </source>
</reference>
<dbReference type="InterPro" id="IPR050072">
    <property type="entry name" value="Peptidase_M20A"/>
</dbReference>
<protein>
    <submittedName>
        <fullName evidence="4">M20/M25/M40 family metallo-hydrolase</fullName>
    </submittedName>
</protein>
<dbReference type="InterPro" id="IPR011650">
    <property type="entry name" value="Peptidase_M20_dimer"/>
</dbReference>
<keyword evidence="1" id="KW-0479">Metal-binding</keyword>
<dbReference type="GO" id="GO:0016787">
    <property type="term" value="F:hydrolase activity"/>
    <property type="evidence" value="ECO:0007669"/>
    <property type="project" value="UniProtKB-KW"/>
</dbReference>
<dbReference type="PANTHER" id="PTHR43808:SF25">
    <property type="entry name" value="PEPTIDASE M20 DIMERISATION DOMAIN-CONTAINING PROTEIN"/>
    <property type="match status" value="1"/>
</dbReference>
<dbReference type="SUPFAM" id="SSF55031">
    <property type="entry name" value="Bacterial exopeptidase dimerisation domain"/>
    <property type="match status" value="1"/>
</dbReference>
<organism evidence="4 5">
    <name type="scientific">Nakamurella alba</name>
    <dbReference type="NCBI Taxonomy" id="2665158"/>
    <lineage>
        <taxon>Bacteria</taxon>
        <taxon>Bacillati</taxon>
        <taxon>Actinomycetota</taxon>
        <taxon>Actinomycetes</taxon>
        <taxon>Nakamurellales</taxon>
        <taxon>Nakamurellaceae</taxon>
        <taxon>Nakamurella</taxon>
    </lineage>
</organism>
<gene>
    <name evidence="4" type="ORF">GIS00_15085</name>
</gene>
<dbReference type="InterPro" id="IPR036264">
    <property type="entry name" value="Bact_exopeptidase_dim_dom"/>
</dbReference>
<accession>A0A7K1FM84</accession>
<evidence type="ECO:0000259" key="3">
    <source>
        <dbReference type="Pfam" id="PF07687"/>
    </source>
</evidence>
<dbReference type="GO" id="GO:0046872">
    <property type="term" value="F:metal ion binding"/>
    <property type="evidence" value="ECO:0007669"/>
    <property type="project" value="UniProtKB-KW"/>
</dbReference>
<evidence type="ECO:0000256" key="1">
    <source>
        <dbReference type="ARBA" id="ARBA00022723"/>
    </source>
</evidence>
<keyword evidence="2 4" id="KW-0378">Hydrolase</keyword>
<dbReference type="Proteomes" id="UP000460221">
    <property type="component" value="Unassembled WGS sequence"/>
</dbReference>
<evidence type="ECO:0000256" key="2">
    <source>
        <dbReference type="ARBA" id="ARBA00022801"/>
    </source>
</evidence>
<dbReference type="EMBL" id="WLYK01000005">
    <property type="protein sequence ID" value="MTD15265.1"/>
    <property type="molecule type" value="Genomic_DNA"/>
</dbReference>
<dbReference type="AlphaFoldDB" id="A0A7K1FM84"/>
<dbReference type="PANTHER" id="PTHR43808">
    <property type="entry name" value="ACETYLORNITHINE DEACETYLASE"/>
    <property type="match status" value="1"/>
</dbReference>
<name>A0A7K1FM84_9ACTN</name>
<comment type="caution">
    <text evidence="4">The sequence shown here is derived from an EMBL/GenBank/DDBJ whole genome shotgun (WGS) entry which is preliminary data.</text>
</comment>
<proteinExistence type="predicted"/>